<evidence type="ECO:0000256" key="5">
    <source>
        <dbReference type="ARBA" id="ARBA00022490"/>
    </source>
</evidence>
<dbReference type="FunFam" id="1.10.10.10:FF:000322">
    <property type="entry name" value="Probable disease resistance protein At1g63360"/>
    <property type="match status" value="1"/>
</dbReference>
<comment type="similarity">
    <text evidence="4">Belongs to the disease resistance NB-LRR family.</text>
</comment>
<dbReference type="InterPro" id="IPR044974">
    <property type="entry name" value="Disease_R_plants"/>
</dbReference>
<dbReference type="PANTHER" id="PTHR23155">
    <property type="entry name" value="DISEASE RESISTANCE PROTEIN RP"/>
    <property type="match status" value="1"/>
</dbReference>
<dbReference type="Gene3D" id="3.40.50.300">
    <property type="entry name" value="P-loop containing nucleotide triphosphate hydrolases"/>
    <property type="match status" value="2"/>
</dbReference>
<reference evidence="17" key="2">
    <citation type="journal article" date="2017" name="J. Anim. Genet.">
        <title>Multiple reference genome sequences of hot pepper reveal the massive evolution of plant disease resistance genes by retroduplication.</title>
        <authorList>
            <person name="Kim S."/>
            <person name="Park J."/>
            <person name="Yeom S.-I."/>
            <person name="Kim Y.-M."/>
            <person name="Seo E."/>
            <person name="Kim K.-T."/>
            <person name="Kim M.-S."/>
            <person name="Lee J.M."/>
            <person name="Cheong K."/>
            <person name="Shin H.-S."/>
            <person name="Kim S.-B."/>
            <person name="Han K."/>
            <person name="Lee J."/>
            <person name="Park M."/>
            <person name="Lee H.-A."/>
            <person name="Lee H.-Y."/>
            <person name="Lee Y."/>
            <person name="Oh S."/>
            <person name="Lee J.H."/>
            <person name="Choi E."/>
            <person name="Choi E."/>
            <person name="Lee S.E."/>
            <person name="Jeon J."/>
            <person name="Kim H."/>
            <person name="Choi G."/>
            <person name="Song H."/>
            <person name="Lee J."/>
            <person name="Lee S.-C."/>
            <person name="Kwon J.-K."/>
            <person name="Lee H.-Y."/>
            <person name="Koo N."/>
            <person name="Hong Y."/>
            <person name="Kim R.W."/>
            <person name="Kang W.-H."/>
            <person name="Huh J.H."/>
            <person name="Kang B.-C."/>
            <person name="Yang T.-J."/>
            <person name="Lee Y.-H."/>
            <person name="Bennetzen J.L."/>
            <person name="Choi D."/>
        </authorList>
    </citation>
    <scope>NUCLEOTIDE SEQUENCE [LARGE SCALE GENOMIC DNA]</scope>
    <source>
        <strain evidence="17">cv. PBC81</strain>
    </source>
</reference>
<comment type="caution">
    <text evidence="16">The sequence shown here is derived from an EMBL/GenBank/DDBJ whole genome shotgun (WGS) entry which is preliminary data.</text>
</comment>
<evidence type="ECO:0000256" key="1">
    <source>
        <dbReference type="ARBA" id="ARBA00002074"/>
    </source>
</evidence>
<evidence type="ECO:0000256" key="11">
    <source>
        <dbReference type="ARBA" id="ARBA00022840"/>
    </source>
</evidence>
<dbReference type="Pfam" id="PF23559">
    <property type="entry name" value="WHD_DRP"/>
    <property type="match status" value="1"/>
</dbReference>
<dbReference type="GO" id="GO:0043531">
    <property type="term" value="F:ADP binding"/>
    <property type="evidence" value="ECO:0007669"/>
    <property type="project" value="InterPro"/>
</dbReference>
<dbReference type="GO" id="GO:0051607">
    <property type="term" value="P:defense response to virus"/>
    <property type="evidence" value="ECO:0007669"/>
    <property type="project" value="UniProtKB-ARBA"/>
</dbReference>
<evidence type="ECO:0008006" key="18">
    <source>
        <dbReference type="Google" id="ProtNLM"/>
    </source>
</evidence>
<evidence type="ECO:0000256" key="13">
    <source>
        <dbReference type="ARBA" id="ARBA00023136"/>
    </source>
</evidence>
<gene>
    <name evidence="16" type="ORF">CQW23_09080</name>
</gene>
<accession>A0A2G2XAW8</accession>
<dbReference type="InterPro" id="IPR058922">
    <property type="entry name" value="WHD_DRP"/>
</dbReference>
<comment type="function">
    <text evidence="1">Confers resistance to late blight (Phytophthora infestans) races carrying the avirulence gene Avr1. Resistance proteins guard the plant against pathogens that contain an appropriate avirulence protein via an indirect interaction with this avirulence protein. That triggers a defense system including the hypersensitive response, which restricts the pathogen growth.</text>
</comment>
<dbReference type="InterPro" id="IPR002182">
    <property type="entry name" value="NB-ARC"/>
</dbReference>
<evidence type="ECO:0000256" key="9">
    <source>
        <dbReference type="ARBA" id="ARBA00022741"/>
    </source>
</evidence>
<evidence type="ECO:0000313" key="17">
    <source>
        <dbReference type="Proteomes" id="UP000224567"/>
    </source>
</evidence>
<evidence type="ECO:0000256" key="8">
    <source>
        <dbReference type="ARBA" id="ARBA00022737"/>
    </source>
</evidence>
<dbReference type="OrthoDB" id="1215025at2759"/>
<comment type="subcellular location">
    <subcellularLocation>
        <location evidence="3">Cytoplasm</location>
    </subcellularLocation>
    <subcellularLocation>
        <location evidence="2">Membrane</location>
        <topology evidence="2">Peripheral membrane protein</topology>
    </subcellularLocation>
</comment>
<keyword evidence="11" id="KW-0067">ATP-binding</keyword>
<dbReference type="Pfam" id="PF00931">
    <property type="entry name" value="NB-ARC"/>
    <property type="match status" value="2"/>
</dbReference>
<organism evidence="16 17">
    <name type="scientific">Capsicum baccatum</name>
    <name type="common">Peruvian pepper</name>
    <dbReference type="NCBI Taxonomy" id="33114"/>
    <lineage>
        <taxon>Eukaryota</taxon>
        <taxon>Viridiplantae</taxon>
        <taxon>Streptophyta</taxon>
        <taxon>Embryophyta</taxon>
        <taxon>Tracheophyta</taxon>
        <taxon>Spermatophyta</taxon>
        <taxon>Magnoliopsida</taxon>
        <taxon>eudicotyledons</taxon>
        <taxon>Gunneridae</taxon>
        <taxon>Pentapetalae</taxon>
        <taxon>asterids</taxon>
        <taxon>lamiids</taxon>
        <taxon>Solanales</taxon>
        <taxon>Solanaceae</taxon>
        <taxon>Solanoideae</taxon>
        <taxon>Capsiceae</taxon>
        <taxon>Capsicum</taxon>
    </lineage>
</organism>
<keyword evidence="8" id="KW-0677">Repeat</keyword>
<dbReference type="InterPro" id="IPR036388">
    <property type="entry name" value="WH-like_DNA-bd_sf"/>
</dbReference>
<dbReference type="AlphaFoldDB" id="A0A2G2XAW8"/>
<dbReference type="PANTHER" id="PTHR23155:SF1152">
    <property type="entry name" value="AAA+ ATPASE DOMAIN-CONTAINING PROTEIN"/>
    <property type="match status" value="1"/>
</dbReference>
<dbReference type="Proteomes" id="UP000224567">
    <property type="component" value="Unassembled WGS sequence"/>
</dbReference>
<dbReference type="InterPro" id="IPR027417">
    <property type="entry name" value="P-loop_NTPase"/>
</dbReference>
<reference evidence="16 17" key="1">
    <citation type="journal article" date="2017" name="Genome Biol.">
        <title>New reference genome sequences of hot pepper reveal the massive evolution of plant disease-resistance genes by retroduplication.</title>
        <authorList>
            <person name="Kim S."/>
            <person name="Park J."/>
            <person name="Yeom S.I."/>
            <person name="Kim Y.M."/>
            <person name="Seo E."/>
            <person name="Kim K.T."/>
            <person name="Kim M.S."/>
            <person name="Lee J.M."/>
            <person name="Cheong K."/>
            <person name="Shin H.S."/>
            <person name="Kim S.B."/>
            <person name="Han K."/>
            <person name="Lee J."/>
            <person name="Park M."/>
            <person name="Lee H.A."/>
            <person name="Lee H.Y."/>
            <person name="Lee Y."/>
            <person name="Oh S."/>
            <person name="Lee J.H."/>
            <person name="Choi E."/>
            <person name="Choi E."/>
            <person name="Lee S.E."/>
            <person name="Jeon J."/>
            <person name="Kim H."/>
            <person name="Choi G."/>
            <person name="Song H."/>
            <person name="Lee J."/>
            <person name="Lee S.C."/>
            <person name="Kwon J.K."/>
            <person name="Lee H.Y."/>
            <person name="Koo N."/>
            <person name="Hong Y."/>
            <person name="Kim R.W."/>
            <person name="Kang W.H."/>
            <person name="Huh J.H."/>
            <person name="Kang B.C."/>
            <person name="Yang T.J."/>
            <person name="Lee Y.H."/>
            <person name="Bennetzen J.L."/>
            <person name="Choi D."/>
        </authorList>
    </citation>
    <scope>NUCLEOTIDE SEQUENCE [LARGE SCALE GENOMIC DNA]</scope>
    <source>
        <strain evidence="17">cv. PBC81</strain>
    </source>
</reference>
<dbReference type="FunFam" id="3.40.50.300:FF:001091">
    <property type="entry name" value="Probable disease resistance protein At1g61300"/>
    <property type="match status" value="1"/>
</dbReference>
<evidence type="ECO:0000259" key="15">
    <source>
        <dbReference type="Pfam" id="PF23559"/>
    </source>
</evidence>
<evidence type="ECO:0000256" key="4">
    <source>
        <dbReference type="ARBA" id="ARBA00008894"/>
    </source>
</evidence>
<dbReference type="InterPro" id="IPR042197">
    <property type="entry name" value="Apaf_helical"/>
</dbReference>
<keyword evidence="10" id="KW-0611">Plant defense</keyword>
<evidence type="ECO:0000256" key="2">
    <source>
        <dbReference type="ARBA" id="ARBA00004170"/>
    </source>
</evidence>
<evidence type="ECO:0000256" key="7">
    <source>
        <dbReference type="ARBA" id="ARBA00022667"/>
    </source>
</evidence>
<keyword evidence="13" id="KW-0472">Membrane</keyword>
<keyword evidence="9" id="KW-0547">Nucleotide-binding</keyword>
<evidence type="ECO:0000256" key="6">
    <source>
        <dbReference type="ARBA" id="ARBA00022614"/>
    </source>
</evidence>
<dbReference type="SUPFAM" id="SSF52058">
    <property type="entry name" value="L domain-like"/>
    <property type="match status" value="1"/>
</dbReference>
<feature type="domain" description="NB-ARC" evidence="14">
    <location>
        <begin position="972"/>
        <end position="1017"/>
    </location>
</feature>
<dbReference type="GO" id="GO:0009626">
    <property type="term" value="P:plant-type hypersensitive response"/>
    <property type="evidence" value="ECO:0007669"/>
    <property type="project" value="UniProtKB-KW"/>
</dbReference>
<dbReference type="GO" id="GO:0005524">
    <property type="term" value="F:ATP binding"/>
    <property type="evidence" value="ECO:0007669"/>
    <property type="project" value="UniProtKB-KW"/>
</dbReference>
<keyword evidence="6" id="KW-0433">Leucine-rich repeat</keyword>
<keyword evidence="17" id="KW-1185">Reference proteome</keyword>
<dbReference type="GO" id="GO:0016020">
    <property type="term" value="C:membrane"/>
    <property type="evidence" value="ECO:0007669"/>
    <property type="project" value="UniProtKB-SubCell"/>
</dbReference>
<keyword evidence="7" id="KW-0381">Hypersensitive response</keyword>
<dbReference type="SUPFAM" id="SSF52540">
    <property type="entry name" value="P-loop containing nucleoside triphosphate hydrolases"/>
    <property type="match status" value="2"/>
</dbReference>
<evidence type="ECO:0000256" key="10">
    <source>
        <dbReference type="ARBA" id="ARBA00022821"/>
    </source>
</evidence>
<proteinExistence type="inferred from homology"/>
<feature type="domain" description="Disease resistance protein winged helix" evidence="15">
    <location>
        <begin position="433"/>
        <end position="504"/>
    </location>
</feature>
<dbReference type="Gene3D" id="3.80.10.10">
    <property type="entry name" value="Ribonuclease Inhibitor"/>
    <property type="match status" value="1"/>
</dbReference>
<evidence type="ECO:0000313" key="16">
    <source>
        <dbReference type="EMBL" id="PHT54618.1"/>
    </source>
</evidence>
<name>A0A2G2XAW8_CAPBA</name>
<dbReference type="Gene3D" id="1.20.5.4130">
    <property type="match status" value="1"/>
</dbReference>
<keyword evidence="12" id="KW-0175">Coiled coil</keyword>
<dbReference type="EMBL" id="MLFT02000003">
    <property type="protein sequence ID" value="PHT54618.1"/>
    <property type="molecule type" value="Genomic_DNA"/>
</dbReference>
<dbReference type="Gene3D" id="1.10.10.10">
    <property type="entry name" value="Winged helix-like DNA-binding domain superfamily/Winged helix DNA-binding domain"/>
    <property type="match status" value="1"/>
</dbReference>
<dbReference type="InterPro" id="IPR032675">
    <property type="entry name" value="LRR_dom_sf"/>
</dbReference>
<sequence>MAYGSVLSLLQTLEQLQQTSPELIWGQTAEMLDRLHATAECFKNVLEDTSKIRRSDDDAEKINSLEEKIRVAASDAEDVVELNYYQFFKGLSLRLGAARKNFPDKDLKLVVEKMDTTKKQVMELVSCFSSSTHDAGADDDDQIPELPGDSIIGKSSTSNNPMENPEETIVQGLDDDLKKIVKRLIFPPSDLDIVTISGMGGIGKTTLARKVHDNPEIRYHFDIHVWVTISQEFRPRNVLLDALDCISKKLNVVDQIDKKTKNNELADMVQKKLKNRRYIFVVDDIWSMDVWDSIRGIFPDYKNGSRILLTTRETEVAMHANTSSPHEMNLLNLDNSWKLLRDKVFGAKHDHPPELEGIGKKIVEKCQGLPLTILVIAGHLFKMESTLESWKDVAKTLDKIVVSHQDKCLGVLGLSYHHLPIHLKPCFLSMGNFPEDFHIETWRLIQLWIAEGFIRTSGGCKKTLEEVAEDYLEDLISRNLILVRKRRFNGEIKACTMHDLMREFCLKEANATKFMHVERTQGLLHTLPAQNYDVRRFSLQTQYSYVANNCCKQLPHVARSIYSFRLVVGPSITRFNLLRVLAIFNRGFSSFPLEITKLYQLRYLAIICDSDFPSSISRLQNLQTLIHDKSFYYRTSCGVSVNIWMMKNLRHIHFHRGGYLTGPSRECIQNKYRVSGMPNLEELSGLCSTSCKNEVFSGTPNLKRLIVWVTYSSTDYLIDMSSLRKLEALKCFRECFSKDSIKRFDFPTSLKRLTLAGRFHFLWEDISTLVMLPNLEELKLKDHAVSGTEWRLSDEEQFQSLKLLLLNELDFQIWEATCDSFPNLKHLVLKNCKNLKQIPIDFTEIFTLESIALHDCGTAVEGSARDIEKEQEGMGNNPLKVYIHNSRNDVAELKFCQFAKVSRLTFGVLQHWDLLTVVEKMDLTKKQVMEILSHDADQILELSGDSGISTSFTSYALVSDQLGDDIVHKLDDDLEIIVNRLTGQSSDLDIVTITVMGGIGKTTLAKKVYDHFSIRDNSWKLLCDKVFGTEHDHPHELEEIGKKIAEKYQGRSLTILVIAGYPSKLAWTLKLGIDKEMDLGSNSTSKVISRGEDYQGQLALVRGPGAQSGDVPGSDIMLRK</sequence>
<evidence type="ECO:0000259" key="14">
    <source>
        <dbReference type="Pfam" id="PF00931"/>
    </source>
</evidence>
<dbReference type="Gene3D" id="1.10.8.430">
    <property type="entry name" value="Helical domain of apoptotic protease-activating factors"/>
    <property type="match status" value="1"/>
</dbReference>
<evidence type="ECO:0000256" key="12">
    <source>
        <dbReference type="ARBA" id="ARBA00023054"/>
    </source>
</evidence>
<dbReference type="PRINTS" id="PR00364">
    <property type="entry name" value="DISEASERSIST"/>
</dbReference>
<protein>
    <recommendedName>
        <fullName evidence="18">NB-ARC domain-containing protein</fullName>
    </recommendedName>
</protein>
<keyword evidence="5" id="KW-0963">Cytoplasm</keyword>
<feature type="domain" description="NB-ARC" evidence="14">
    <location>
        <begin position="175"/>
        <end position="348"/>
    </location>
</feature>
<dbReference type="GO" id="GO:0005737">
    <property type="term" value="C:cytoplasm"/>
    <property type="evidence" value="ECO:0007669"/>
    <property type="project" value="UniProtKB-SubCell"/>
</dbReference>
<evidence type="ECO:0000256" key="3">
    <source>
        <dbReference type="ARBA" id="ARBA00004496"/>
    </source>
</evidence>